<feature type="compositionally biased region" description="Polar residues" evidence="1">
    <location>
        <begin position="145"/>
        <end position="155"/>
    </location>
</feature>
<feature type="region of interest" description="Disordered" evidence="1">
    <location>
        <begin position="94"/>
        <end position="235"/>
    </location>
</feature>
<sequence length="754" mass="83995">MTDNRITEPSPEGTGVDVAFWLLKKASGGKSMWEDPKWDYSKKGGAEFRAAHPAHLNKVPYMHQGEPVTRSRTRESNSPVEGLAYTATNLSATEFKPATTSTSRSFSPQAHGSKPVAAAEMRKPDGYVPPHLRGWGEAQSDGIASPSSVIRNTPGSAVPPHSVKPPQSVPRHLRTTAPKLQVEVKPQSEFMSQAEPKPEADSKPQADSEPQVESKQQVIPPHLRVNPTDNIPPHLRTIATKPQVTTAKEPKPENYIAPHLRTCAPNQKPSGIPKSQAPTNGVEDLHANINKSQAVDKQFVETNGPDNNLSTGVTNSEDWKWIGKDVQTPGPAKQMSYQVDSRSAVSLEGRVSNTGVSEGSLVFSGPKEVIRAEQGRDPKEQLLSYDGVNWNPPPVDWEYDRGMFDTSYIPAYCKEWASQLPGGQVLAMNDDRFISGKCPVKNYQMIEEVEQPVCTPDIDGSCDEFKRLNQCSANAAESKKLRIKKERQNMIKLQRATEERIRETEELPPPPNPHAPATEVYLRPALRQDLPGIVSVYNQYVKDMSLVQDDQEAVTEDEMWSKLAEIRGLECPIIVAIEGGLPTKITRGPKENYVIPSGEKVIGFAWIEPRAYGAQISKKSSGRSRYTGLLNLFVHTQFLRKGIGRCLMDRILQCTSLAHAELGGYEWINPKNDRTCIRDSGGSRSFHDLLVEYPIRSKQDYTWVQNYLRRWQFLEQAHLHEVARSSKDNITVEWLDIIVFQTTALSAHDFAAHI</sequence>
<evidence type="ECO:0000313" key="2">
    <source>
        <dbReference type="EMBL" id="KAL3425928.1"/>
    </source>
</evidence>
<feature type="compositionally biased region" description="Polar residues" evidence="1">
    <location>
        <begin position="94"/>
        <end position="110"/>
    </location>
</feature>
<dbReference type="CDD" id="cd04301">
    <property type="entry name" value="NAT_SF"/>
    <property type="match status" value="1"/>
</dbReference>
<protein>
    <submittedName>
        <fullName evidence="2">Acyl-n-acyltransferase</fullName>
    </submittedName>
</protein>
<keyword evidence="3" id="KW-1185">Reference proteome</keyword>
<accession>A0ABR4PRC4</accession>
<dbReference type="Gene3D" id="3.40.630.30">
    <property type="match status" value="1"/>
</dbReference>
<dbReference type="InterPro" id="IPR016181">
    <property type="entry name" value="Acyl_CoA_acyltransferase"/>
</dbReference>
<feature type="compositionally biased region" description="Basic and acidic residues" evidence="1">
    <location>
        <begin position="196"/>
        <end position="206"/>
    </location>
</feature>
<evidence type="ECO:0000313" key="3">
    <source>
        <dbReference type="Proteomes" id="UP001629113"/>
    </source>
</evidence>
<gene>
    <name evidence="2" type="ORF">PVAG01_02719</name>
</gene>
<reference evidence="2 3" key="1">
    <citation type="submission" date="2024-06" db="EMBL/GenBank/DDBJ databases">
        <title>Complete genome of Phlyctema vagabunda strain 19-DSS-EL-015.</title>
        <authorList>
            <person name="Fiorenzani C."/>
        </authorList>
    </citation>
    <scope>NUCLEOTIDE SEQUENCE [LARGE SCALE GENOMIC DNA]</scope>
    <source>
        <strain evidence="2 3">19-DSS-EL-015</strain>
    </source>
</reference>
<comment type="caution">
    <text evidence="2">The sequence shown here is derived from an EMBL/GenBank/DDBJ whole genome shotgun (WGS) entry which is preliminary data.</text>
</comment>
<proteinExistence type="predicted"/>
<feature type="region of interest" description="Disordered" evidence="1">
    <location>
        <begin position="57"/>
        <end position="81"/>
    </location>
</feature>
<organism evidence="2 3">
    <name type="scientific">Phlyctema vagabunda</name>
    <dbReference type="NCBI Taxonomy" id="108571"/>
    <lineage>
        <taxon>Eukaryota</taxon>
        <taxon>Fungi</taxon>
        <taxon>Dikarya</taxon>
        <taxon>Ascomycota</taxon>
        <taxon>Pezizomycotina</taxon>
        <taxon>Leotiomycetes</taxon>
        <taxon>Helotiales</taxon>
        <taxon>Dermateaceae</taxon>
        <taxon>Phlyctema</taxon>
    </lineage>
</organism>
<name>A0ABR4PRC4_9HELO</name>
<dbReference type="SUPFAM" id="SSF55729">
    <property type="entry name" value="Acyl-CoA N-acyltransferases (Nat)"/>
    <property type="match status" value="1"/>
</dbReference>
<evidence type="ECO:0000256" key="1">
    <source>
        <dbReference type="SAM" id="MobiDB-lite"/>
    </source>
</evidence>
<dbReference type="EMBL" id="JBFCZG010000002">
    <property type="protein sequence ID" value="KAL3425928.1"/>
    <property type="molecule type" value="Genomic_DNA"/>
</dbReference>
<dbReference type="Proteomes" id="UP001629113">
    <property type="component" value="Unassembled WGS sequence"/>
</dbReference>